<dbReference type="GO" id="GO:0003677">
    <property type="term" value="F:DNA binding"/>
    <property type="evidence" value="ECO:0007669"/>
    <property type="project" value="UniProtKB-UniRule"/>
</dbReference>
<dbReference type="OrthoDB" id="9801717at2"/>
<reference evidence="8 9" key="1">
    <citation type="submission" date="2016-11" db="EMBL/GenBank/DDBJ databases">
        <title>Study of marine rhodopsin-containing bacteria.</title>
        <authorList>
            <person name="Yoshizawa S."/>
            <person name="Kumagai Y."/>
            <person name="Kogure K."/>
        </authorList>
    </citation>
    <scope>NUCLEOTIDE SEQUENCE [LARGE SCALE GENOMIC DNA]</scope>
    <source>
        <strain evidence="8 9">SAORIC-28</strain>
    </source>
</reference>
<sequence length="309" mass="34814">MADTPLRLSVAQLESRLDGFVTEYLKDKSPETRGTYRRTLNEFERYHATRAARPSSRFKFVETDVEAYKAYLMEERELSQVSVSTYLTALRRLCDYLVARGELDDNPARGVKGNRRPQSHTRGVLTEDEVESLFEAVPKTTEIGRRDRALIALMVYGGLSEVELVRADVGDVDRTLMGTFLHVQGKGRQSKDEAVPLDPEAVDPLEIYLMEREGAAPTAPLFVSHGHRSAGTRLNTRSVRGRVNTHLRAAKVKRRGISPHSLTHTAALIWLNSGVPVEEVRRRMRHGTLETTMISFKKQGLLKARGDDE</sequence>
<accession>A0A271IZ03</accession>
<evidence type="ECO:0000259" key="7">
    <source>
        <dbReference type="PROSITE" id="PS51900"/>
    </source>
</evidence>
<keyword evidence="4" id="KW-0233">DNA recombination</keyword>
<dbReference type="InterPro" id="IPR010998">
    <property type="entry name" value="Integrase_recombinase_N"/>
</dbReference>
<dbReference type="SUPFAM" id="SSF56349">
    <property type="entry name" value="DNA breaking-rejoining enzymes"/>
    <property type="match status" value="1"/>
</dbReference>
<dbReference type="InterPro" id="IPR025269">
    <property type="entry name" value="SAM-like_dom"/>
</dbReference>
<protein>
    <submittedName>
        <fullName evidence="8">Integrase</fullName>
    </submittedName>
</protein>
<dbReference type="Proteomes" id="UP000216339">
    <property type="component" value="Unassembled WGS sequence"/>
</dbReference>
<dbReference type="AlphaFoldDB" id="A0A271IZ03"/>
<dbReference type="InterPro" id="IPR013762">
    <property type="entry name" value="Integrase-like_cat_sf"/>
</dbReference>
<dbReference type="GO" id="GO:0015074">
    <property type="term" value="P:DNA integration"/>
    <property type="evidence" value="ECO:0007669"/>
    <property type="project" value="UniProtKB-KW"/>
</dbReference>
<dbReference type="PANTHER" id="PTHR30349">
    <property type="entry name" value="PHAGE INTEGRASE-RELATED"/>
    <property type="match status" value="1"/>
</dbReference>
<evidence type="ECO:0000256" key="3">
    <source>
        <dbReference type="ARBA" id="ARBA00023125"/>
    </source>
</evidence>
<dbReference type="Gene3D" id="1.10.150.130">
    <property type="match status" value="1"/>
</dbReference>
<dbReference type="Gene3D" id="1.10.443.10">
    <property type="entry name" value="Intergrase catalytic core"/>
    <property type="match status" value="1"/>
</dbReference>
<evidence type="ECO:0000256" key="4">
    <source>
        <dbReference type="ARBA" id="ARBA00023172"/>
    </source>
</evidence>
<dbReference type="EMBL" id="MQWD01000001">
    <property type="protein sequence ID" value="PAP76476.1"/>
    <property type="molecule type" value="Genomic_DNA"/>
</dbReference>
<dbReference type="InterPro" id="IPR002104">
    <property type="entry name" value="Integrase_catalytic"/>
</dbReference>
<proteinExistence type="inferred from homology"/>
<dbReference type="RefSeq" id="WP_095510133.1">
    <property type="nucleotide sequence ID" value="NZ_MQWD01000001.1"/>
</dbReference>
<comment type="similarity">
    <text evidence="1">Belongs to the 'phage' integrase family.</text>
</comment>
<keyword evidence="9" id="KW-1185">Reference proteome</keyword>
<dbReference type="Pfam" id="PF00589">
    <property type="entry name" value="Phage_integrase"/>
    <property type="match status" value="1"/>
</dbReference>
<organism evidence="8 9">
    <name type="scientific">Rubrivirga marina</name>
    <dbReference type="NCBI Taxonomy" id="1196024"/>
    <lineage>
        <taxon>Bacteria</taxon>
        <taxon>Pseudomonadati</taxon>
        <taxon>Rhodothermota</taxon>
        <taxon>Rhodothermia</taxon>
        <taxon>Rhodothermales</taxon>
        <taxon>Rubricoccaceae</taxon>
        <taxon>Rubrivirga</taxon>
    </lineage>
</organism>
<evidence type="ECO:0000259" key="6">
    <source>
        <dbReference type="PROSITE" id="PS51898"/>
    </source>
</evidence>
<gene>
    <name evidence="8" type="ORF">BSZ37_08500</name>
</gene>
<dbReference type="InterPro" id="IPR011010">
    <property type="entry name" value="DNA_brk_join_enz"/>
</dbReference>
<dbReference type="InterPro" id="IPR044068">
    <property type="entry name" value="CB"/>
</dbReference>
<dbReference type="PROSITE" id="PS51900">
    <property type="entry name" value="CB"/>
    <property type="match status" value="1"/>
</dbReference>
<dbReference type="InterPro" id="IPR050090">
    <property type="entry name" value="Tyrosine_recombinase_XerCD"/>
</dbReference>
<dbReference type="GO" id="GO:0006310">
    <property type="term" value="P:DNA recombination"/>
    <property type="evidence" value="ECO:0007669"/>
    <property type="project" value="UniProtKB-KW"/>
</dbReference>
<feature type="domain" description="Core-binding (CB)" evidence="7">
    <location>
        <begin position="15"/>
        <end position="98"/>
    </location>
</feature>
<evidence type="ECO:0000256" key="5">
    <source>
        <dbReference type="PROSITE-ProRule" id="PRU01248"/>
    </source>
</evidence>
<evidence type="ECO:0000256" key="1">
    <source>
        <dbReference type="ARBA" id="ARBA00008857"/>
    </source>
</evidence>
<dbReference type="PROSITE" id="PS51898">
    <property type="entry name" value="TYR_RECOMBINASE"/>
    <property type="match status" value="1"/>
</dbReference>
<evidence type="ECO:0000313" key="8">
    <source>
        <dbReference type="EMBL" id="PAP76476.1"/>
    </source>
</evidence>
<name>A0A271IZ03_9BACT</name>
<keyword evidence="3 5" id="KW-0238">DNA-binding</keyword>
<dbReference type="Pfam" id="PF13102">
    <property type="entry name" value="Phage_int_SAM_5"/>
    <property type="match status" value="1"/>
</dbReference>
<keyword evidence="2" id="KW-0229">DNA integration</keyword>
<evidence type="ECO:0000256" key="2">
    <source>
        <dbReference type="ARBA" id="ARBA00022908"/>
    </source>
</evidence>
<evidence type="ECO:0000313" key="9">
    <source>
        <dbReference type="Proteomes" id="UP000216339"/>
    </source>
</evidence>
<feature type="domain" description="Tyr recombinase" evidence="6">
    <location>
        <begin position="120"/>
        <end position="309"/>
    </location>
</feature>
<dbReference type="PANTHER" id="PTHR30349:SF41">
    <property type="entry name" value="INTEGRASE_RECOMBINASE PROTEIN MJ0367-RELATED"/>
    <property type="match status" value="1"/>
</dbReference>
<comment type="caution">
    <text evidence="8">The sequence shown here is derived from an EMBL/GenBank/DDBJ whole genome shotgun (WGS) entry which is preliminary data.</text>
</comment>